<comment type="similarity">
    <text evidence="7">Belongs to the binding-protein-dependent transport system permease family.</text>
</comment>
<feature type="transmembrane region" description="Helical" evidence="7">
    <location>
        <begin position="40"/>
        <end position="62"/>
    </location>
</feature>
<organism evidence="9 10">
    <name type="scientific">Corticibacter populi</name>
    <dbReference type="NCBI Taxonomy" id="1550736"/>
    <lineage>
        <taxon>Bacteria</taxon>
        <taxon>Pseudomonadati</taxon>
        <taxon>Pseudomonadota</taxon>
        <taxon>Betaproteobacteria</taxon>
        <taxon>Burkholderiales</taxon>
        <taxon>Comamonadaceae</taxon>
        <taxon>Corticibacter</taxon>
    </lineage>
</organism>
<dbReference type="CDD" id="cd06261">
    <property type="entry name" value="TM_PBP2"/>
    <property type="match status" value="1"/>
</dbReference>
<evidence type="ECO:0000256" key="2">
    <source>
        <dbReference type="ARBA" id="ARBA00022448"/>
    </source>
</evidence>
<dbReference type="SUPFAM" id="SSF161098">
    <property type="entry name" value="MetI-like"/>
    <property type="match status" value="1"/>
</dbReference>
<dbReference type="InterPro" id="IPR035906">
    <property type="entry name" value="MetI-like_sf"/>
</dbReference>
<reference evidence="9 10" key="1">
    <citation type="submission" date="2018-10" db="EMBL/GenBank/DDBJ databases">
        <title>Draft genome of Cortibacter populi DSM10536.</title>
        <authorList>
            <person name="Bernier A.-M."/>
            <person name="Bernard K."/>
        </authorList>
    </citation>
    <scope>NUCLEOTIDE SEQUENCE [LARGE SCALE GENOMIC DNA]</scope>
    <source>
        <strain evidence="9 10">DSM 105136</strain>
    </source>
</reference>
<dbReference type="OrthoDB" id="8138334at2"/>
<keyword evidence="10" id="KW-1185">Reference proteome</keyword>
<evidence type="ECO:0000256" key="5">
    <source>
        <dbReference type="ARBA" id="ARBA00022989"/>
    </source>
</evidence>
<keyword evidence="4 7" id="KW-0812">Transmembrane</keyword>
<dbReference type="PANTHER" id="PTHR30151:SF38">
    <property type="entry name" value="ALIPHATIC SULFONATES TRANSPORT PERMEASE PROTEIN SSUC-RELATED"/>
    <property type="match status" value="1"/>
</dbReference>
<dbReference type="InterPro" id="IPR000515">
    <property type="entry name" value="MetI-like"/>
</dbReference>
<dbReference type="Proteomes" id="UP000278006">
    <property type="component" value="Unassembled WGS sequence"/>
</dbReference>
<dbReference type="FunFam" id="1.10.3720.10:FF:000003">
    <property type="entry name" value="Aliphatic sulfonate ABC transporter permease"/>
    <property type="match status" value="1"/>
</dbReference>
<evidence type="ECO:0000256" key="1">
    <source>
        <dbReference type="ARBA" id="ARBA00004651"/>
    </source>
</evidence>
<feature type="transmembrane region" description="Helical" evidence="7">
    <location>
        <begin position="253"/>
        <end position="273"/>
    </location>
</feature>
<keyword evidence="3" id="KW-1003">Cell membrane</keyword>
<keyword evidence="6 7" id="KW-0472">Membrane</keyword>
<dbReference type="PROSITE" id="PS50928">
    <property type="entry name" value="ABC_TM1"/>
    <property type="match status" value="1"/>
</dbReference>
<keyword evidence="5 7" id="KW-1133">Transmembrane helix</keyword>
<evidence type="ECO:0000259" key="8">
    <source>
        <dbReference type="PROSITE" id="PS50928"/>
    </source>
</evidence>
<protein>
    <submittedName>
        <fullName evidence="9">ABC transporter permease</fullName>
    </submittedName>
</protein>
<evidence type="ECO:0000313" key="9">
    <source>
        <dbReference type="EMBL" id="RMX06447.1"/>
    </source>
</evidence>
<gene>
    <name evidence="9" type="ORF">D8I35_07910</name>
</gene>
<evidence type="ECO:0000256" key="7">
    <source>
        <dbReference type="RuleBase" id="RU363032"/>
    </source>
</evidence>
<dbReference type="EMBL" id="RDQO01000002">
    <property type="protein sequence ID" value="RMX06447.1"/>
    <property type="molecule type" value="Genomic_DNA"/>
</dbReference>
<evidence type="ECO:0000256" key="6">
    <source>
        <dbReference type="ARBA" id="ARBA00023136"/>
    </source>
</evidence>
<dbReference type="RefSeq" id="WP_122227741.1">
    <property type="nucleotide sequence ID" value="NZ_RDQO01000002.1"/>
</dbReference>
<sequence>MSSSSANAIPTPAALPAPAGGQARPGLWGQFIAAAGRQNYIGLILPAIILALWQASASFGWVDKVFLPEPAKVVTAFWTMLTKQYLAQDFLSSVSIVGQAFIYGSLAALVLGVAAGLSQKVEQFFGPTFDTIRHIPGIAWLPLIVLWLGIGAPAKILVIAKSVFFPVFLNTLQGIRNVDKNYIELSRVLTLTRAQLVRKIILPAAAPNIMVSLRYAAGLAWALVVVAEGLSGLEGLGFLIFRAQGLLLTDQLMVCMAIIGLVGFAIDRGMFWLQRRVLRWKQGYDG</sequence>
<dbReference type="Gene3D" id="1.10.3720.10">
    <property type="entry name" value="MetI-like"/>
    <property type="match status" value="1"/>
</dbReference>
<evidence type="ECO:0000313" key="10">
    <source>
        <dbReference type="Proteomes" id="UP000278006"/>
    </source>
</evidence>
<dbReference type="PANTHER" id="PTHR30151">
    <property type="entry name" value="ALKANE SULFONATE ABC TRANSPORTER-RELATED, MEMBRANE SUBUNIT"/>
    <property type="match status" value="1"/>
</dbReference>
<evidence type="ECO:0000256" key="3">
    <source>
        <dbReference type="ARBA" id="ARBA00022475"/>
    </source>
</evidence>
<evidence type="ECO:0000256" key="4">
    <source>
        <dbReference type="ARBA" id="ARBA00022692"/>
    </source>
</evidence>
<feature type="transmembrane region" description="Helical" evidence="7">
    <location>
        <begin position="219"/>
        <end position="241"/>
    </location>
</feature>
<name>A0A3M6QTV0_9BURK</name>
<proteinExistence type="inferred from homology"/>
<keyword evidence="2 7" id="KW-0813">Transport</keyword>
<dbReference type="Pfam" id="PF00528">
    <property type="entry name" value="BPD_transp_1"/>
    <property type="match status" value="1"/>
</dbReference>
<feature type="transmembrane region" description="Helical" evidence="7">
    <location>
        <begin position="90"/>
        <end position="117"/>
    </location>
</feature>
<accession>A0A3M6QTV0</accession>
<feature type="transmembrane region" description="Helical" evidence="7">
    <location>
        <begin position="138"/>
        <end position="160"/>
    </location>
</feature>
<dbReference type="AlphaFoldDB" id="A0A3M6QTV0"/>
<feature type="domain" description="ABC transmembrane type-1" evidence="8">
    <location>
        <begin position="90"/>
        <end position="267"/>
    </location>
</feature>
<dbReference type="GO" id="GO:0042918">
    <property type="term" value="P:alkanesulfonate transmembrane transport"/>
    <property type="evidence" value="ECO:0007669"/>
    <property type="project" value="UniProtKB-ARBA"/>
</dbReference>
<comment type="caution">
    <text evidence="9">The sequence shown here is derived from an EMBL/GenBank/DDBJ whole genome shotgun (WGS) entry which is preliminary data.</text>
</comment>
<comment type="subcellular location">
    <subcellularLocation>
        <location evidence="1 7">Cell membrane</location>
        <topology evidence="1 7">Multi-pass membrane protein</topology>
    </subcellularLocation>
</comment>
<dbReference type="GO" id="GO:0005886">
    <property type="term" value="C:plasma membrane"/>
    <property type="evidence" value="ECO:0007669"/>
    <property type="project" value="UniProtKB-SubCell"/>
</dbReference>